<gene>
    <name evidence="1" type="ORF">S06H3_22686</name>
</gene>
<dbReference type="AlphaFoldDB" id="X1K5Y5"/>
<evidence type="ECO:0000313" key="1">
    <source>
        <dbReference type="EMBL" id="GAI02442.1"/>
    </source>
</evidence>
<accession>X1K5Y5</accession>
<comment type="caution">
    <text evidence="1">The sequence shown here is derived from an EMBL/GenBank/DDBJ whole genome shotgun (WGS) entry which is preliminary data.</text>
</comment>
<reference evidence="1" key="1">
    <citation type="journal article" date="2014" name="Front. Microbiol.">
        <title>High frequency of phylogenetically diverse reductive dehalogenase-homologous genes in deep subseafloor sedimentary metagenomes.</title>
        <authorList>
            <person name="Kawai M."/>
            <person name="Futagami T."/>
            <person name="Toyoda A."/>
            <person name="Takaki Y."/>
            <person name="Nishi S."/>
            <person name="Hori S."/>
            <person name="Arai W."/>
            <person name="Tsubouchi T."/>
            <person name="Morono Y."/>
            <person name="Uchiyama I."/>
            <person name="Ito T."/>
            <person name="Fujiyama A."/>
            <person name="Inagaki F."/>
            <person name="Takami H."/>
        </authorList>
    </citation>
    <scope>NUCLEOTIDE SEQUENCE</scope>
    <source>
        <strain evidence="1">Expedition CK06-06</strain>
    </source>
</reference>
<proteinExistence type="predicted"/>
<feature type="non-terminal residue" evidence="1">
    <location>
        <position position="33"/>
    </location>
</feature>
<dbReference type="EMBL" id="BARV01012173">
    <property type="protein sequence ID" value="GAI02442.1"/>
    <property type="molecule type" value="Genomic_DNA"/>
</dbReference>
<organism evidence="1">
    <name type="scientific">marine sediment metagenome</name>
    <dbReference type="NCBI Taxonomy" id="412755"/>
    <lineage>
        <taxon>unclassified sequences</taxon>
        <taxon>metagenomes</taxon>
        <taxon>ecological metagenomes</taxon>
    </lineage>
</organism>
<protein>
    <submittedName>
        <fullName evidence="1">Uncharacterized protein</fullName>
    </submittedName>
</protein>
<name>X1K5Y5_9ZZZZ</name>
<sequence>MVEDNNKEVTYEGFATPSLILEGSDTSDSGNII</sequence>